<reference evidence="2 3" key="1">
    <citation type="submission" date="2018-05" db="EMBL/GenBank/DDBJ databases">
        <title>Integrated omic analyses show evidence that a Ca. Accumulibacter phosphatis strain performs denitrification under micro-aerobic conditions.</title>
        <authorList>
            <person name="Camejo P.Y."/>
            <person name="Katherine M.D."/>
            <person name="Daniel N.R."/>
        </authorList>
    </citation>
    <scope>NUCLEOTIDE SEQUENCE [LARGE SCALE GENOMIC DNA]</scope>
    <source>
        <strain evidence="2">UW-LDO-IC</strain>
    </source>
</reference>
<comment type="caution">
    <text evidence="2">The sequence shown here is derived from an EMBL/GenBank/DDBJ whole genome shotgun (WGS) entry which is preliminary data.</text>
</comment>
<dbReference type="Proteomes" id="UP000253831">
    <property type="component" value="Unassembled WGS sequence"/>
</dbReference>
<dbReference type="AlphaFoldDB" id="A0A369XN68"/>
<evidence type="ECO:0000313" key="3">
    <source>
        <dbReference type="Proteomes" id="UP000253831"/>
    </source>
</evidence>
<dbReference type="Gene3D" id="2.40.360.20">
    <property type="match status" value="1"/>
</dbReference>
<sequence length="219" mass="24657">MFRARPFVCSLVSAAFFPLTAAAAETPAVAELPAPKVGDVWKFRKIDLWNNSELDTYERELVEIQPDHLVYRGKSAPNAKAKTFYHGRSLAICRKMRDSDEENCTGALAFPLRGGNKNSYAKRPWNKGDGHSSADCEVKGIESVTVPAGTFDAFRVDCDGTWQRVFDITPTTGVKGRFEERLWYSPKVGHYVKFTYISYRPEGGAYTREQTELVEFVPK</sequence>
<organism evidence="2 3">
    <name type="scientific">Candidatus Accumulibacter meliphilus</name>
    <dbReference type="NCBI Taxonomy" id="2211374"/>
    <lineage>
        <taxon>Bacteria</taxon>
        <taxon>Pseudomonadati</taxon>
        <taxon>Pseudomonadota</taxon>
        <taxon>Betaproteobacteria</taxon>
        <taxon>Candidatus Accumulibacter</taxon>
    </lineage>
</organism>
<evidence type="ECO:0000256" key="1">
    <source>
        <dbReference type="SAM" id="SignalP"/>
    </source>
</evidence>
<gene>
    <name evidence="2" type="ORF">DVS81_12155</name>
</gene>
<feature type="signal peptide" evidence="1">
    <location>
        <begin position="1"/>
        <end position="23"/>
    </location>
</feature>
<dbReference type="EMBL" id="QPGA01000022">
    <property type="protein sequence ID" value="RDE50326.1"/>
    <property type="molecule type" value="Genomic_DNA"/>
</dbReference>
<proteinExistence type="predicted"/>
<keyword evidence="1" id="KW-0732">Signal</keyword>
<protein>
    <submittedName>
        <fullName evidence="2">Uncharacterized protein</fullName>
    </submittedName>
</protein>
<accession>A0A369XN68</accession>
<feature type="chain" id="PRO_5016687586" evidence="1">
    <location>
        <begin position="24"/>
        <end position="219"/>
    </location>
</feature>
<evidence type="ECO:0000313" key="2">
    <source>
        <dbReference type="EMBL" id="RDE50326.1"/>
    </source>
</evidence>
<name>A0A369XN68_9PROT</name>